<dbReference type="HAMAP" id="MF_00002">
    <property type="entry name" value="Asp_carb_tr_reg"/>
    <property type="match status" value="1"/>
</dbReference>
<comment type="subunit">
    <text evidence="7">Contains catalytic and regulatory chains.</text>
</comment>
<keyword evidence="10" id="KW-0808">Transferase</keyword>
<comment type="caution">
    <text evidence="10">The sequence shown here is derived from an EMBL/GenBank/DDBJ whole genome shotgun (WGS) entry which is preliminary data.</text>
</comment>
<evidence type="ECO:0000256" key="3">
    <source>
        <dbReference type="ARBA" id="ARBA00021764"/>
    </source>
</evidence>
<dbReference type="HOGENOM" id="CLU_128576_0_0_6"/>
<dbReference type="SUPFAM" id="SSF54893">
    <property type="entry name" value="Aspartate carbamoyltransferase, Regulatory-chain, N-terminal domain"/>
    <property type="match status" value="1"/>
</dbReference>
<keyword evidence="4 7" id="KW-0479">Metal-binding</keyword>
<dbReference type="Gene3D" id="3.30.70.140">
    <property type="entry name" value="Aspartate carbamoyltransferase regulatory subunit, N-terminal domain"/>
    <property type="match status" value="1"/>
</dbReference>
<keyword evidence="6 7" id="KW-0665">Pyrimidine biosynthesis</keyword>
<sequence>MRETMAVEAIENGTVIDHIPAGQGLNILSRIQVRNSQARVTVGLNLRSGGNGTKDIIKVEGWLFSEFDAAEMALYAPNATVNIIEDYQVRKKFPIGLPAEFTGIFDCPNSNCISHTEPVATRFYVREQVRPIQLTCHFCERSFTDSLFTRNG</sequence>
<feature type="domain" description="Aspartate carbamoyltransferase regulatory subunit C-terminal" evidence="9">
    <location>
        <begin position="102"/>
        <end position="145"/>
    </location>
</feature>
<feature type="domain" description="Aspartate carbamoyltransferase regulatory subunit N-terminal" evidence="8">
    <location>
        <begin position="6"/>
        <end position="94"/>
    </location>
</feature>
<proteinExistence type="inferred from homology"/>
<comment type="cofactor">
    <cofactor evidence="7">
        <name>Zn(2+)</name>
        <dbReference type="ChEBI" id="CHEBI:29105"/>
    </cofactor>
    <text evidence="7">Binds 1 zinc ion per subunit.</text>
</comment>
<evidence type="ECO:0000256" key="7">
    <source>
        <dbReference type="HAMAP-Rule" id="MF_00002"/>
    </source>
</evidence>
<gene>
    <name evidence="7" type="primary">pyrI</name>
    <name evidence="10" type="ORF">MED297_17757</name>
</gene>
<dbReference type="InterPro" id="IPR020542">
    <property type="entry name" value="Asp_carbamoyltrfase_reg_C"/>
</dbReference>
<keyword evidence="11" id="KW-1185">Reference proteome</keyword>
<dbReference type="RefSeq" id="WP_008043980.1">
    <property type="nucleotide sequence ID" value="NZ_CH724150.1"/>
</dbReference>
<dbReference type="InterPro" id="IPR020545">
    <property type="entry name" value="Asp_carbamoyltransf_reg_N"/>
</dbReference>
<dbReference type="GO" id="GO:0046872">
    <property type="term" value="F:metal ion binding"/>
    <property type="evidence" value="ECO:0007669"/>
    <property type="project" value="UniProtKB-KW"/>
</dbReference>
<dbReference type="InterPro" id="IPR036792">
    <property type="entry name" value="Asp_carbatrfase_reg_C_sf"/>
</dbReference>
<evidence type="ECO:0000259" key="9">
    <source>
        <dbReference type="Pfam" id="PF02748"/>
    </source>
</evidence>
<reference evidence="10 11" key="1">
    <citation type="submission" date="2006-02" db="EMBL/GenBank/DDBJ databases">
        <authorList>
            <person name="Pinhassi J."/>
            <person name="Pedros-Alio C."/>
            <person name="Ferriera S."/>
            <person name="Johnson J."/>
            <person name="Kravitz S."/>
            <person name="Halpern A."/>
            <person name="Remington K."/>
            <person name="Beeson K."/>
            <person name="Tran B."/>
            <person name="Rogers Y.-H."/>
            <person name="Friedman R."/>
            <person name="Venter J.C."/>
        </authorList>
    </citation>
    <scope>NUCLEOTIDE SEQUENCE [LARGE SCALE GENOMIC DNA]</scope>
    <source>
        <strain evidence="10 11">MED297</strain>
    </source>
</reference>
<dbReference type="NCBIfam" id="TIGR00240">
    <property type="entry name" value="ATCase_reg"/>
    <property type="match status" value="1"/>
</dbReference>
<dbReference type="GO" id="GO:0006221">
    <property type="term" value="P:pyrimidine nucleotide biosynthetic process"/>
    <property type="evidence" value="ECO:0007669"/>
    <property type="project" value="UniProtKB-UniRule"/>
</dbReference>
<dbReference type="Pfam" id="PF01948">
    <property type="entry name" value="PyrI"/>
    <property type="match status" value="1"/>
</dbReference>
<dbReference type="GO" id="GO:0009347">
    <property type="term" value="C:aspartate carbamoyltransferase complex"/>
    <property type="evidence" value="ECO:0007669"/>
    <property type="project" value="InterPro"/>
</dbReference>
<organism evidence="10 11">
    <name type="scientific">Reinekea blandensis MED297</name>
    <dbReference type="NCBI Taxonomy" id="314283"/>
    <lineage>
        <taxon>Bacteria</taxon>
        <taxon>Pseudomonadati</taxon>
        <taxon>Pseudomonadota</taxon>
        <taxon>Gammaproteobacteria</taxon>
        <taxon>Oceanospirillales</taxon>
        <taxon>Saccharospirillaceae</taxon>
        <taxon>Reinekea</taxon>
    </lineage>
</organism>
<evidence type="ECO:0000256" key="5">
    <source>
        <dbReference type="ARBA" id="ARBA00022833"/>
    </source>
</evidence>
<dbReference type="GO" id="GO:0006207">
    <property type="term" value="P:'de novo' pyrimidine nucleobase biosynthetic process"/>
    <property type="evidence" value="ECO:0007669"/>
    <property type="project" value="InterPro"/>
</dbReference>
<dbReference type="STRING" id="314283.MED297_17757"/>
<feature type="binding site" evidence="7">
    <location>
        <position position="136"/>
    </location>
    <ligand>
        <name>Zn(2+)</name>
        <dbReference type="ChEBI" id="CHEBI:29105"/>
    </ligand>
</feature>
<evidence type="ECO:0000256" key="2">
    <source>
        <dbReference type="ARBA" id="ARBA00010498"/>
    </source>
</evidence>
<dbReference type="Proteomes" id="UP000005953">
    <property type="component" value="Unassembled WGS sequence"/>
</dbReference>
<dbReference type="AlphaFoldDB" id="A4BHB4"/>
<keyword evidence="5 7" id="KW-0862">Zinc</keyword>
<feature type="binding site" evidence="7">
    <location>
        <position position="107"/>
    </location>
    <ligand>
        <name>Zn(2+)</name>
        <dbReference type="ChEBI" id="CHEBI:29105"/>
    </ligand>
</feature>
<dbReference type="Pfam" id="PF02748">
    <property type="entry name" value="PyrI_C"/>
    <property type="match status" value="1"/>
</dbReference>
<evidence type="ECO:0000256" key="1">
    <source>
        <dbReference type="ARBA" id="ARBA00002565"/>
    </source>
</evidence>
<evidence type="ECO:0000313" key="10">
    <source>
        <dbReference type="EMBL" id="EAR08462.1"/>
    </source>
</evidence>
<name>A4BHB4_9GAMM</name>
<evidence type="ECO:0000313" key="11">
    <source>
        <dbReference type="Proteomes" id="UP000005953"/>
    </source>
</evidence>
<feature type="binding site" evidence="7">
    <location>
        <position position="112"/>
    </location>
    <ligand>
        <name>Zn(2+)</name>
        <dbReference type="ChEBI" id="CHEBI:29105"/>
    </ligand>
</feature>
<protein>
    <recommendedName>
        <fullName evidence="3 7">Aspartate carbamoyltransferase regulatory chain</fullName>
    </recommendedName>
</protein>
<evidence type="ECO:0000259" key="8">
    <source>
        <dbReference type="Pfam" id="PF01948"/>
    </source>
</evidence>
<dbReference type="PANTHER" id="PTHR35805">
    <property type="entry name" value="ASPARTATE CARBAMOYLTRANSFERASE REGULATORY CHAIN"/>
    <property type="match status" value="1"/>
</dbReference>
<comment type="function">
    <text evidence="1 7">Involved in allosteric regulation of aspartate carbamoyltransferase.</text>
</comment>
<comment type="similarity">
    <text evidence="2 7">Belongs to the PyrI family.</text>
</comment>
<dbReference type="SUPFAM" id="SSF57825">
    <property type="entry name" value="Aspartate carbamoyltransferase, Regulatory-chain, C-terminal domain"/>
    <property type="match status" value="1"/>
</dbReference>
<evidence type="ECO:0000256" key="4">
    <source>
        <dbReference type="ARBA" id="ARBA00022723"/>
    </source>
</evidence>
<evidence type="ECO:0000256" key="6">
    <source>
        <dbReference type="ARBA" id="ARBA00022975"/>
    </source>
</evidence>
<dbReference type="PANTHER" id="PTHR35805:SF1">
    <property type="entry name" value="ASPARTATE CARBAMOYLTRANSFERASE REGULATORY CHAIN"/>
    <property type="match status" value="1"/>
</dbReference>
<dbReference type="GO" id="GO:0016740">
    <property type="term" value="F:transferase activity"/>
    <property type="evidence" value="ECO:0007669"/>
    <property type="project" value="UniProtKB-KW"/>
</dbReference>
<feature type="binding site" evidence="7">
    <location>
        <position position="139"/>
    </location>
    <ligand>
        <name>Zn(2+)</name>
        <dbReference type="ChEBI" id="CHEBI:29105"/>
    </ligand>
</feature>
<dbReference type="Gene3D" id="2.30.30.20">
    <property type="entry name" value="Aspartate carbamoyltransferase regulatory subunit, C-terminal domain"/>
    <property type="match status" value="1"/>
</dbReference>
<dbReference type="EMBL" id="AAOE01000020">
    <property type="protein sequence ID" value="EAR08462.1"/>
    <property type="molecule type" value="Genomic_DNA"/>
</dbReference>
<dbReference type="InterPro" id="IPR036793">
    <property type="entry name" value="Asp_carbatrfase_reg_N_sf"/>
</dbReference>
<dbReference type="InterPro" id="IPR002801">
    <property type="entry name" value="Asp_carbamoylTrfase_reg"/>
</dbReference>
<accession>A4BHB4</accession>